<dbReference type="Gene3D" id="4.10.60.10">
    <property type="entry name" value="Zinc finger, CCHC-type"/>
    <property type="match status" value="1"/>
</dbReference>
<name>A0AAD8QWY5_LOLMU</name>
<dbReference type="SUPFAM" id="SSF56672">
    <property type="entry name" value="DNA/RNA polymerases"/>
    <property type="match status" value="1"/>
</dbReference>
<feature type="region of interest" description="Disordered" evidence="3">
    <location>
        <begin position="165"/>
        <end position="196"/>
    </location>
</feature>
<dbReference type="GO" id="GO:0003676">
    <property type="term" value="F:nucleic acid binding"/>
    <property type="evidence" value="ECO:0007669"/>
    <property type="project" value="InterPro"/>
</dbReference>
<dbReference type="PROSITE" id="PS50158">
    <property type="entry name" value="ZF_CCHC"/>
    <property type="match status" value="1"/>
</dbReference>
<comment type="caution">
    <text evidence="6">The sequence shown here is derived from an EMBL/GenBank/DDBJ whole genome shotgun (WGS) entry which is preliminary data.</text>
</comment>
<gene>
    <name evidence="6" type="ORF">QYE76_033135</name>
</gene>
<dbReference type="SUPFAM" id="SSF56219">
    <property type="entry name" value="DNase I-like"/>
    <property type="match status" value="1"/>
</dbReference>
<reference evidence="6" key="1">
    <citation type="submission" date="2023-07" db="EMBL/GenBank/DDBJ databases">
        <title>A chromosome-level genome assembly of Lolium multiflorum.</title>
        <authorList>
            <person name="Chen Y."/>
            <person name="Copetti D."/>
            <person name="Kolliker R."/>
            <person name="Studer B."/>
        </authorList>
    </citation>
    <scope>NUCLEOTIDE SEQUENCE</scope>
    <source>
        <strain evidence="6">02402/16</strain>
        <tissue evidence="6">Leaf</tissue>
    </source>
</reference>
<protein>
    <recommendedName>
        <fullName evidence="8">Retrotransposon protein, putative, unclassified</fullName>
    </recommendedName>
</protein>
<dbReference type="SMART" id="SM00343">
    <property type="entry name" value="ZnF_C2HC"/>
    <property type="match status" value="2"/>
</dbReference>
<keyword evidence="1" id="KW-0479">Metal-binding</keyword>
<accession>A0AAD8QWY5</accession>
<keyword evidence="1" id="KW-0863">Zinc-finger</keyword>
<feature type="region of interest" description="Disordered" evidence="3">
    <location>
        <begin position="463"/>
        <end position="568"/>
    </location>
</feature>
<dbReference type="PROSITE" id="PS50878">
    <property type="entry name" value="RT_POL"/>
    <property type="match status" value="1"/>
</dbReference>
<evidence type="ECO:0000256" key="1">
    <source>
        <dbReference type="PROSITE-ProRule" id="PRU00047"/>
    </source>
</evidence>
<feature type="compositionally biased region" description="Basic residues" evidence="3">
    <location>
        <begin position="179"/>
        <end position="193"/>
    </location>
</feature>
<feature type="region of interest" description="Disordered" evidence="3">
    <location>
        <begin position="14"/>
        <end position="136"/>
    </location>
</feature>
<feature type="domain" description="CCHC-type" evidence="4">
    <location>
        <begin position="578"/>
        <end position="593"/>
    </location>
</feature>
<keyword evidence="1" id="KW-0862">Zinc</keyword>
<evidence type="ECO:0008006" key="8">
    <source>
        <dbReference type="Google" id="ProtNLM"/>
    </source>
</evidence>
<organism evidence="6 7">
    <name type="scientific">Lolium multiflorum</name>
    <name type="common">Italian ryegrass</name>
    <name type="synonym">Lolium perenne subsp. multiflorum</name>
    <dbReference type="NCBI Taxonomy" id="4521"/>
    <lineage>
        <taxon>Eukaryota</taxon>
        <taxon>Viridiplantae</taxon>
        <taxon>Streptophyta</taxon>
        <taxon>Embryophyta</taxon>
        <taxon>Tracheophyta</taxon>
        <taxon>Spermatophyta</taxon>
        <taxon>Magnoliopsida</taxon>
        <taxon>Liliopsida</taxon>
        <taxon>Poales</taxon>
        <taxon>Poaceae</taxon>
        <taxon>BOP clade</taxon>
        <taxon>Pooideae</taxon>
        <taxon>Poodae</taxon>
        <taxon>Poeae</taxon>
        <taxon>Poeae Chloroplast Group 2 (Poeae type)</taxon>
        <taxon>Loliodinae</taxon>
        <taxon>Loliinae</taxon>
        <taxon>Lolium</taxon>
    </lineage>
</organism>
<feature type="compositionally biased region" description="Acidic residues" evidence="3">
    <location>
        <begin position="828"/>
        <end position="840"/>
    </location>
</feature>
<dbReference type="InterPro" id="IPR036875">
    <property type="entry name" value="Znf_CCHC_sf"/>
</dbReference>
<keyword evidence="2" id="KW-0175">Coiled coil</keyword>
<evidence type="ECO:0000313" key="6">
    <source>
        <dbReference type="EMBL" id="KAK1609462.1"/>
    </source>
</evidence>
<dbReference type="InterPro" id="IPR001878">
    <property type="entry name" value="Znf_CCHC"/>
</dbReference>
<feature type="compositionally biased region" description="Basic residues" evidence="3">
    <location>
        <begin position="517"/>
        <end position="528"/>
    </location>
</feature>
<evidence type="ECO:0000259" key="5">
    <source>
        <dbReference type="PROSITE" id="PS50878"/>
    </source>
</evidence>
<evidence type="ECO:0000256" key="3">
    <source>
        <dbReference type="SAM" id="MobiDB-lite"/>
    </source>
</evidence>
<sequence length="1749" mass="193302">MAAWVLAVGYGGMEPWPGRRRRGPSGRATAARVLGPGYGGAEPSLSLGVGSDPRADRRRWRRAGEEEGRLAGEQRGRLAGEQRGRRAGEQRRRRAGEEVGRLAGWERGRSGEGAAIREGGGMAPTGEKAGDRREVERCDSLVDPQAEEMCLTARVVPGAAAGDLASGRSWERAPPPRASHGHRRSSAARRGAQKRTTANPFQILGEIEEDSDEGHAALEADAEEGLAGVRASSACFGEFLERALSRAAGEGPSPATTEVETSDLGLADALPSPLRLDSVADFPPLPRGRVVRPQEVDLGPESVMVSSPAFLVGEIPVQLRPAAAPPGTREKETLGFPGESLSGSGATACWAGLPRAGPHWAGPASSIRDRVEPPDGGHVVQGQTVTVQMRSPSPDSSVDGFTPRLGILKWRWLPVGTLDWELGFPAASRDIQRHRRRAKQLLSVCVDGITERVLKPLRMDRDRRGKRSFEQFSGEEGRRREQDLRQRLEREQAEQRRQQIQRDNETHRRREEEGRARVRRGREPRRPHLPPAQNLRGRESGRAASSSQGPAQGERAYPGRASSEGGAQAPGEAAHIVCYHCGKPGHIQAECKDEPFCVKCNQVGHLSAMCASMAKASEPFWAGYGVEGRGFVCCDVPEEELLPPAPNAALVILEGGDLSAEQMEEELKDLVDEEWEWRVQKINRTDFAMFFPSKESLRMAIRGGGLTLPSSKLHVIVTSNTGDPAAVEQLEECWVKLFDVPPPFRQAVRILLATRDLGRPIAVDELSLASPLEPVRMLIGCRAPVQLPPFTVFFVNSQGFKVRIVREGGVREEMSDPPPPPQRKTSEDREEDLEESEGEGWDGRRGKYIKKDKGPTTGEGGSTSVPKRKSVPINVVQELPETHGPKLPTTAFSQYGSNLTDGGDIFPVLAEILHPAKPRKEPSGEMVESGGDQLSPSLVSFQESPQVGDESVKSRPSLWKAQHLSEEERVEAGIATPVTWESDPAAMRSKERRSKANADRPSLALKMVAQQLSFTEEEEQPLEREGGEVRRIEEKALEGDLFAEGSVVAELAAPIIRAPRSKASPVAAARSSARGASSSATPILEKAIQRAKDKTPGWGLREIPRTGARFTWTNKQLNPVRCVLDRVFISPELELHFPLCAVVAETSLGSDHTPLIFDSGEGNPPKSNRFFFESSWLESQGFQATLETVWLSLANRVGGRDIVDWWNFMSTGLRQYLRGWNANKGKESRQIKQNLLTQIKSLDDRADTVGIDEEEWAFRYHLEDQLLEVFRAEEEYWRQRGRVRWVLQGDANTKFFHAMANGRRRKCCISSLVSDQGVITDKRLIQQHIYEFYRMLLGSEEARVCGFLPNAWGPTARVSQEENEGLMRTFSEKELEAIVMDMKSDTAPGPDGFPVFFFKKFWGLVKMGVLHILNDFILGRIDIARLNFGILSLIPKVPGADRITQFRPIALINVIFKIISKAFATKLDPIAHRIISPNQTAFIKGRFILDGILALHEIVHEVKARKQGCILLKLDFEKAYDRVNWSFLVEVLRAKGFDAGVVHRLSQLVMGGQTAIAINGEVGPFFRNKRGVRQGDPLSPLLFNFMAEALSKILSSAAAAGHIAGVVPHLIPGGITHLQYADDTIILIQDEDSHIANLKFLLMCFEDMSGLKINYHKSEVVVMGTSTARKQQIADRLNCKLGSFPFIYLGLPISDRKLTMEHWLFLVRKLAGRMWKPLAKPLDRPWIEHAIAELKLLHAASNPRRPDDV</sequence>
<evidence type="ECO:0000259" key="4">
    <source>
        <dbReference type="PROSITE" id="PS50158"/>
    </source>
</evidence>
<dbReference type="PANTHER" id="PTHR33170">
    <property type="entry name" value="DUF4283 DOMAIN-CONTAINING PROTEIN-RELATED"/>
    <property type="match status" value="1"/>
</dbReference>
<feature type="coiled-coil region" evidence="2">
    <location>
        <begin position="653"/>
        <end position="680"/>
    </location>
</feature>
<feature type="compositionally biased region" description="Basic and acidic residues" evidence="3">
    <location>
        <begin position="841"/>
        <end position="854"/>
    </location>
</feature>
<dbReference type="InterPro" id="IPR000477">
    <property type="entry name" value="RT_dom"/>
</dbReference>
<evidence type="ECO:0000256" key="2">
    <source>
        <dbReference type="SAM" id="Coils"/>
    </source>
</evidence>
<dbReference type="Pfam" id="PF00078">
    <property type="entry name" value="RVT_1"/>
    <property type="match status" value="1"/>
</dbReference>
<feature type="region of interest" description="Disordered" evidence="3">
    <location>
        <begin position="807"/>
        <end position="871"/>
    </location>
</feature>
<dbReference type="InterPro" id="IPR036691">
    <property type="entry name" value="Endo/exonu/phosph_ase_sf"/>
</dbReference>
<feature type="compositionally biased region" description="Basic and acidic residues" evidence="3">
    <location>
        <begin position="62"/>
        <end position="110"/>
    </location>
</feature>
<dbReference type="Proteomes" id="UP001231189">
    <property type="component" value="Unassembled WGS sequence"/>
</dbReference>
<dbReference type="InterPro" id="IPR043502">
    <property type="entry name" value="DNA/RNA_pol_sf"/>
</dbReference>
<feature type="compositionally biased region" description="Basic and acidic residues" evidence="3">
    <location>
        <begin position="463"/>
        <end position="516"/>
    </location>
</feature>
<dbReference type="GO" id="GO:0008270">
    <property type="term" value="F:zinc ion binding"/>
    <property type="evidence" value="ECO:0007669"/>
    <property type="project" value="UniProtKB-KW"/>
</dbReference>
<dbReference type="Pfam" id="PF00098">
    <property type="entry name" value="zf-CCHC"/>
    <property type="match status" value="1"/>
</dbReference>
<dbReference type="EMBL" id="JAUUTY010000007">
    <property type="protein sequence ID" value="KAK1609462.1"/>
    <property type="molecule type" value="Genomic_DNA"/>
</dbReference>
<keyword evidence="7" id="KW-1185">Reference proteome</keyword>
<dbReference type="SUPFAM" id="SSF57756">
    <property type="entry name" value="Retrovirus zinc finger-like domains"/>
    <property type="match status" value="1"/>
</dbReference>
<evidence type="ECO:0000313" key="7">
    <source>
        <dbReference type="Proteomes" id="UP001231189"/>
    </source>
</evidence>
<dbReference type="CDD" id="cd01650">
    <property type="entry name" value="RT_nLTR_like"/>
    <property type="match status" value="1"/>
</dbReference>
<proteinExistence type="predicted"/>
<feature type="domain" description="Reverse transcriptase" evidence="5">
    <location>
        <begin position="1415"/>
        <end position="1693"/>
    </location>
</feature>